<accession>A0A8H9HRR3</accession>
<comment type="caution">
    <text evidence="3">The sequence shown here is derived from an EMBL/GenBank/DDBJ whole genome shotgun (WGS) entry which is preliminary data.</text>
</comment>
<reference evidence="2" key="5">
    <citation type="submission" date="2020-09" db="EMBL/GenBank/DDBJ databases">
        <authorList>
            <person name="Sun Q."/>
            <person name="Ohkuma M."/>
        </authorList>
    </citation>
    <scope>NUCLEOTIDE SEQUENCE</scope>
    <source>
        <strain evidence="2">JCM 4434</strain>
    </source>
</reference>
<dbReference type="EMBL" id="BMUB01000006">
    <property type="protein sequence ID" value="GGU76267.1"/>
    <property type="molecule type" value="Genomic_DNA"/>
</dbReference>
<reference evidence="3 4" key="2">
    <citation type="submission" date="2014-07" db="EMBL/GenBank/DDBJ databases">
        <authorList>
            <person name="Zhang J.E."/>
            <person name="Yang H."/>
            <person name="Guo J."/>
            <person name="Deng Z."/>
            <person name="Luo H."/>
            <person name="Luo M."/>
            <person name="Zhao B."/>
        </authorList>
    </citation>
    <scope>NUCLEOTIDE SEQUENCE [LARGE SCALE GENOMIC DNA]</scope>
    <source>
        <strain evidence="3">ATCC 10762</strain>
        <strain evidence="4">ATCC 10762 / DSM 40127 / CCM 3239 / JCM 4008 / LMG 5968 / NBRC 12843 / NCIMB 8234 / A-377</strain>
    </source>
</reference>
<dbReference type="InterPro" id="IPR000182">
    <property type="entry name" value="GNAT_dom"/>
</dbReference>
<protein>
    <submittedName>
        <fullName evidence="2">N-acetyltransferase</fullName>
    </submittedName>
</protein>
<dbReference type="OrthoDB" id="3174529at2"/>
<evidence type="ECO:0000313" key="4">
    <source>
        <dbReference type="Proteomes" id="UP000037395"/>
    </source>
</evidence>
<name>A0A1E7N361_KITAU</name>
<reference evidence="2" key="1">
    <citation type="journal article" date="2014" name="Int. J. Syst. Evol. Microbiol.">
        <title>Complete genome sequence of Corynebacterium casei LMG S-19264T (=DSM 44701T), isolated from a smear-ripened cheese.</title>
        <authorList>
            <consortium name="US DOE Joint Genome Institute (JGI-PGF)"/>
            <person name="Walter F."/>
            <person name="Albersmeier A."/>
            <person name="Kalinowski J."/>
            <person name="Ruckert C."/>
        </authorList>
    </citation>
    <scope>NUCLEOTIDE SEQUENCE</scope>
    <source>
        <strain evidence="2">JCM 4434</strain>
    </source>
</reference>
<feature type="domain" description="N-acetyltransferase" evidence="1">
    <location>
        <begin position="150"/>
        <end position="290"/>
    </location>
</feature>
<keyword evidence="4" id="KW-1185">Reference proteome</keyword>
<dbReference type="RefSeq" id="WP_030286609.1">
    <property type="nucleotide sequence ID" value="NZ_BMUB01000006.1"/>
</dbReference>
<dbReference type="Gene3D" id="3.40.630.30">
    <property type="match status" value="1"/>
</dbReference>
<dbReference type="Pfam" id="PF08445">
    <property type="entry name" value="FR47"/>
    <property type="match status" value="1"/>
</dbReference>
<dbReference type="InterPro" id="IPR013653">
    <property type="entry name" value="GCN5-like_dom"/>
</dbReference>
<dbReference type="Proteomes" id="UP000610124">
    <property type="component" value="Unassembled WGS sequence"/>
</dbReference>
<dbReference type="InterPro" id="IPR016181">
    <property type="entry name" value="Acyl_CoA_acyltransferase"/>
</dbReference>
<organism evidence="3 4">
    <name type="scientific">Kitasatospora aureofaciens</name>
    <name type="common">Streptomyces aureofaciens</name>
    <dbReference type="NCBI Taxonomy" id="1894"/>
    <lineage>
        <taxon>Bacteria</taxon>
        <taxon>Bacillati</taxon>
        <taxon>Actinomycetota</taxon>
        <taxon>Actinomycetes</taxon>
        <taxon>Kitasatosporales</taxon>
        <taxon>Streptomycetaceae</taxon>
        <taxon>Kitasatospora</taxon>
    </lineage>
</organism>
<gene>
    <name evidence="2" type="ORF">GCM10010502_29990</name>
    <name evidence="3" type="ORF">HS99_0034215</name>
</gene>
<dbReference type="GeneID" id="97486082"/>
<dbReference type="SUPFAM" id="SSF55729">
    <property type="entry name" value="Acyl-CoA N-acyltransferases (Nat)"/>
    <property type="match status" value="1"/>
</dbReference>
<dbReference type="KEGG" id="kau:B6264_08305"/>
<accession>A0A1E7N361</accession>
<dbReference type="PROSITE" id="PS51186">
    <property type="entry name" value="GNAT"/>
    <property type="match status" value="1"/>
</dbReference>
<keyword evidence="2" id="KW-0808">Transferase</keyword>
<evidence type="ECO:0000313" key="2">
    <source>
        <dbReference type="EMBL" id="GGU76267.1"/>
    </source>
</evidence>
<reference evidence="3" key="4">
    <citation type="submission" date="2016-08" db="EMBL/GenBank/DDBJ databases">
        <title>Sequencing, Assembly and Comparative Genomics of S. aureofaciens ATCC 10762.</title>
        <authorList>
            <person name="Gradnigo J.S."/>
            <person name="Johnson N."/>
            <person name="Somerville G.A."/>
        </authorList>
    </citation>
    <scope>NUCLEOTIDE SEQUENCE [LARGE SCALE GENOMIC DNA]</scope>
    <source>
        <strain evidence="3">ATCC 10762</strain>
    </source>
</reference>
<proteinExistence type="predicted"/>
<dbReference type="Proteomes" id="UP000037395">
    <property type="component" value="Unassembled WGS sequence"/>
</dbReference>
<evidence type="ECO:0000259" key="1">
    <source>
        <dbReference type="PROSITE" id="PS51186"/>
    </source>
</evidence>
<dbReference type="GO" id="GO:0016747">
    <property type="term" value="F:acyltransferase activity, transferring groups other than amino-acyl groups"/>
    <property type="evidence" value="ECO:0007669"/>
    <property type="project" value="InterPro"/>
</dbReference>
<dbReference type="EMBL" id="JPRF03000039">
    <property type="protein sequence ID" value="OEV35114.1"/>
    <property type="molecule type" value="Genomic_DNA"/>
</dbReference>
<sequence>MTWTLSTSLDDFRSRADAFLAARPAENTVLITIAHRLAEAGLDVFGERPPVFGWWQAEPDGPVGGAFLQTPPFAPRLSAMPQAAAVELAVRLAAAGAGFTEVTGVGGGTEQVRAFAEAWTAATGAGQSVRVEERLYRLGELAGPPRPPAGRHRLAGPADRALAIRWWQEFLLEVKVQAHDVARAVDDRIASGGLHLWEDAGTPVALAGSSPVLAGMSRIGPVYTPADLRGRGYASAVTAAASAHVLGLGAEEVLLYTDLDNPTSNSIYQQIGYRPVEDCLVLDFQAPSES</sequence>
<reference evidence="4" key="3">
    <citation type="submission" date="2016-08" db="EMBL/GenBank/DDBJ databases">
        <title>Sequencing, assembly and comparative genomics of S. aureofaciens ATCC 10762.</title>
        <authorList>
            <person name="Gradnigo J.S."/>
            <person name="Johnson N."/>
            <person name="Somerville G.A."/>
        </authorList>
    </citation>
    <scope>NUCLEOTIDE SEQUENCE [LARGE SCALE GENOMIC DNA]</scope>
    <source>
        <strain evidence="4">ATCC 10762 / DSM 40127 / CCM 3239 / JCM 4008 / LMG 5968 / NBRC 12843 / NCIMB 8234 / A-377</strain>
    </source>
</reference>
<evidence type="ECO:0000313" key="3">
    <source>
        <dbReference type="EMBL" id="OEV35114.1"/>
    </source>
</evidence>
<dbReference type="AlphaFoldDB" id="A0A1E7N361"/>